<dbReference type="EMBL" id="BARV01020161">
    <property type="protein sequence ID" value="GAI24260.1"/>
    <property type="molecule type" value="Genomic_DNA"/>
</dbReference>
<evidence type="ECO:0000256" key="2">
    <source>
        <dbReference type="ARBA" id="ARBA00023277"/>
    </source>
</evidence>
<dbReference type="GO" id="GO:0005737">
    <property type="term" value="C:cytoplasm"/>
    <property type="evidence" value="ECO:0007669"/>
    <property type="project" value="InterPro"/>
</dbReference>
<organism evidence="3">
    <name type="scientific">marine sediment metagenome</name>
    <dbReference type="NCBI Taxonomy" id="412755"/>
    <lineage>
        <taxon>unclassified sequences</taxon>
        <taxon>metagenomes</taxon>
        <taxon>ecological metagenomes</taxon>
    </lineage>
</organism>
<accession>X1NBP9</accession>
<dbReference type="GO" id="GO:0005996">
    <property type="term" value="P:monosaccharide metabolic process"/>
    <property type="evidence" value="ECO:0007669"/>
    <property type="project" value="InterPro"/>
</dbReference>
<dbReference type="AlphaFoldDB" id="X1NBP9"/>
<keyword evidence="1" id="KW-0413">Isomerase</keyword>
<dbReference type="InterPro" id="IPR009015">
    <property type="entry name" value="Fucose_isomerase_N/cen_sf"/>
</dbReference>
<proteinExistence type="predicted"/>
<evidence type="ECO:0000313" key="3">
    <source>
        <dbReference type="EMBL" id="GAI24260.1"/>
    </source>
</evidence>
<keyword evidence="2" id="KW-0119">Carbohydrate metabolism</keyword>
<dbReference type="GO" id="GO:0016861">
    <property type="term" value="F:intramolecular oxidoreductase activity, interconverting aldoses and ketoses"/>
    <property type="evidence" value="ECO:0007669"/>
    <property type="project" value="InterPro"/>
</dbReference>
<gene>
    <name evidence="3" type="ORF">S06H3_33724</name>
</gene>
<name>X1NBP9_9ZZZZ</name>
<comment type="caution">
    <text evidence="3">The sequence shown here is derived from an EMBL/GenBank/DDBJ whole genome shotgun (WGS) entry which is preliminary data.</text>
</comment>
<dbReference type="PANTHER" id="PTHR36120">
    <property type="entry name" value="FUCOSE ISOMERASE"/>
    <property type="match status" value="1"/>
</dbReference>
<sequence length="274" mass="30611">MRIAMDKQPLDDAASVTRFINEVKQSKPDGLLLIPFKKSHWEHVTRIVKEAGIPTVVLATLGILLVGHINQLHEKSGVYLINSLDNLDAVEEGMKMVQTAHWMKESRIVNIRGSETKETTVPHLGTQVRTVPHTKFYEEFKRTKITDAVKSLAKAYLKNAEKVVQPTKADILEAARTYFVLKRIIETEQADAMMMDCLPGLSRPHKHPPPCMGFMSLRDEGIAAGCQADLNATLTLMLVQQLFDKPGFQQNASMETEKNHYFGAHCTCASKLSG</sequence>
<dbReference type="PANTHER" id="PTHR36120:SF2">
    <property type="entry name" value="FUCOSE ISOMERASE"/>
    <property type="match status" value="1"/>
</dbReference>
<reference evidence="3" key="1">
    <citation type="journal article" date="2014" name="Front. Microbiol.">
        <title>High frequency of phylogenetically diverse reductive dehalogenase-homologous genes in deep subseafloor sedimentary metagenomes.</title>
        <authorList>
            <person name="Kawai M."/>
            <person name="Futagami T."/>
            <person name="Toyoda A."/>
            <person name="Takaki Y."/>
            <person name="Nishi S."/>
            <person name="Hori S."/>
            <person name="Arai W."/>
            <person name="Tsubouchi T."/>
            <person name="Morono Y."/>
            <person name="Uchiyama I."/>
            <person name="Ito T."/>
            <person name="Fujiyama A."/>
            <person name="Inagaki F."/>
            <person name="Takami H."/>
        </authorList>
    </citation>
    <scope>NUCLEOTIDE SEQUENCE</scope>
    <source>
        <strain evidence="3">Expedition CK06-06</strain>
    </source>
</reference>
<feature type="non-terminal residue" evidence="3">
    <location>
        <position position="274"/>
    </location>
</feature>
<protein>
    <submittedName>
        <fullName evidence="3">Uncharacterized protein</fullName>
    </submittedName>
</protein>
<dbReference type="SUPFAM" id="SSF53743">
    <property type="entry name" value="FucI/AraA N-terminal and middle domains"/>
    <property type="match status" value="1"/>
</dbReference>
<evidence type="ECO:0000256" key="1">
    <source>
        <dbReference type="ARBA" id="ARBA00023235"/>
    </source>
</evidence>